<protein>
    <submittedName>
        <fullName evidence="1">Uncharacterized protein</fullName>
    </submittedName>
</protein>
<evidence type="ECO:0000313" key="1">
    <source>
        <dbReference type="EMBL" id="SCU73756.1"/>
    </source>
</evidence>
<dbReference type="AlphaFoldDB" id="A0A1K0J767"/>
<dbReference type="EMBL" id="FMSH01000038">
    <property type="protein sequence ID" value="SCU73756.1"/>
    <property type="molecule type" value="Genomic_DNA"/>
</dbReference>
<name>A0A1K0J767_CUPNE</name>
<organism evidence="1">
    <name type="scientific">Cupriavidus necator</name>
    <name type="common">Alcaligenes eutrophus</name>
    <name type="synonym">Ralstonia eutropha</name>
    <dbReference type="NCBI Taxonomy" id="106590"/>
    <lineage>
        <taxon>Bacteria</taxon>
        <taxon>Pseudomonadati</taxon>
        <taxon>Pseudomonadota</taxon>
        <taxon>Betaproteobacteria</taxon>
        <taxon>Burkholderiales</taxon>
        <taxon>Burkholderiaceae</taxon>
        <taxon>Cupriavidus</taxon>
    </lineage>
</organism>
<gene>
    <name evidence="1" type="ORF">CNECB9_1320025</name>
</gene>
<reference evidence="1" key="1">
    <citation type="submission" date="2016-09" db="EMBL/GenBank/DDBJ databases">
        <authorList>
            <person name="Capua I."/>
            <person name="De Benedictis P."/>
            <person name="Joannis T."/>
            <person name="Lombin L.H."/>
            <person name="Cattoli G."/>
        </authorList>
    </citation>
    <scope>NUCLEOTIDE SEQUENCE</scope>
    <source>
        <strain evidence="1">B9</strain>
    </source>
</reference>
<accession>A0A1K0J767</accession>
<sequence length="62" mass="6521">MRPTGLEPVSLERRQILSLLSLPISPRPHGKPGIVVAPLSGCKRVAAAGAGGGRKRARRAKK</sequence>
<proteinExistence type="predicted"/>